<dbReference type="KEGG" id="kdj:28968288"/>
<reference evidence="3" key="2">
    <citation type="submission" date="2013-07" db="EMBL/GenBank/DDBJ databases">
        <authorList>
            <consortium name="The Broad Institute Genome Sequencing Platform"/>
            <person name="Cuomo C."/>
            <person name="Litvintseva A."/>
            <person name="Chen Y."/>
            <person name="Heitman J."/>
            <person name="Sun S."/>
            <person name="Springer D."/>
            <person name="Dromer F."/>
            <person name="Young S.K."/>
            <person name="Zeng Q."/>
            <person name="Gargeya S."/>
            <person name="Fitzgerald M."/>
            <person name="Abouelleil A."/>
            <person name="Alvarado L."/>
            <person name="Berlin A.M."/>
            <person name="Chapman S.B."/>
            <person name="Dewar J."/>
            <person name="Goldberg J."/>
            <person name="Griggs A."/>
            <person name="Gujja S."/>
            <person name="Hansen M."/>
            <person name="Howarth C."/>
            <person name="Imamovic A."/>
            <person name="Larimer J."/>
            <person name="McCowan C."/>
            <person name="Murphy C."/>
            <person name="Pearson M."/>
            <person name="Priest M."/>
            <person name="Roberts A."/>
            <person name="Saif S."/>
            <person name="Shea T."/>
            <person name="Sykes S."/>
            <person name="Wortman J."/>
            <person name="Nusbaum C."/>
            <person name="Birren B."/>
        </authorList>
    </citation>
    <scope>NUCLEOTIDE SEQUENCE</scope>
    <source>
        <strain evidence="3">CBS 10117</strain>
    </source>
</reference>
<reference evidence="2" key="1">
    <citation type="submission" date="2013-07" db="EMBL/GenBank/DDBJ databases">
        <title>The Genome Sequence of Cryptococcus dejecticola CBS10117.</title>
        <authorList>
            <consortium name="The Broad Institute Genome Sequencing Platform"/>
            <person name="Cuomo C."/>
            <person name="Litvintseva A."/>
            <person name="Chen Y."/>
            <person name="Heitman J."/>
            <person name="Sun S."/>
            <person name="Springer D."/>
            <person name="Dromer F."/>
            <person name="Young S.K."/>
            <person name="Zeng Q."/>
            <person name="Gargeya S."/>
            <person name="Fitzgerald M."/>
            <person name="Abouelleil A."/>
            <person name="Alvarado L."/>
            <person name="Berlin A.M."/>
            <person name="Chapman S.B."/>
            <person name="Dewar J."/>
            <person name="Goldberg J."/>
            <person name="Griggs A."/>
            <person name="Gujja S."/>
            <person name="Hansen M."/>
            <person name="Howarth C."/>
            <person name="Imamovic A."/>
            <person name="Larimer J."/>
            <person name="McCowan C."/>
            <person name="Murphy C."/>
            <person name="Pearson M."/>
            <person name="Priest M."/>
            <person name="Roberts A."/>
            <person name="Saif S."/>
            <person name="Shea T."/>
            <person name="Sykes S."/>
            <person name="Wortman J."/>
            <person name="Nusbaum C."/>
            <person name="Birren B."/>
        </authorList>
    </citation>
    <scope>NUCLEOTIDE SEQUENCE [LARGE SCALE GENOMIC DNA]</scope>
    <source>
        <strain evidence="2">CBS 10117</strain>
    </source>
</reference>
<feature type="compositionally biased region" description="Basic and acidic residues" evidence="1">
    <location>
        <begin position="52"/>
        <end position="61"/>
    </location>
</feature>
<dbReference type="RefSeq" id="XP_018263098.1">
    <property type="nucleotide sequence ID" value="XM_018407887.1"/>
</dbReference>
<keyword evidence="4" id="KW-1185">Reference proteome</keyword>
<feature type="compositionally biased region" description="Basic and acidic residues" evidence="1">
    <location>
        <begin position="808"/>
        <end position="829"/>
    </location>
</feature>
<feature type="compositionally biased region" description="Polar residues" evidence="1">
    <location>
        <begin position="495"/>
        <end position="507"/>
    </location>
</feature>
<dbReference type="EMBL" id="CP144534">
    <property type="protein sequence ID" value="WWC61847.1"/>
    <property type="molecule type" value="Genomic_DNA"/>
</dbReference>
<sequence>MADLPAQLRPSTLPSDPLLAQHPSLTAPAVLNEIDTNSLSSLYLNLSSDGDLDSHPSKDQIDTPGIPSSTMGNTVQSQNALPHLPPSLDLSVIANTEQQESSPLTNPSGNENQDSPNATGRSGSQKRSNGALKQQQPQLMHPLPKGPPCNTPEVIEKAIKKKKTRASLTSTPDSTFASSLKAGIAGKGLNLREHRDSLDVVVKGEKTNLEWPWEDDDDDRLKGQGEKVLMKERKLSRKLEEKCLTSAPSVKEKKETPADDNQVGERTDHLSSGDCLVNSENIESSSASNIDGNEATADGVTQHIGPASQGTMNTKEAKRRLWSAQITADRAHHGLTNGQTLPPAYDQYPQSLSQSPLKSIDEIATEIMTESPLTYKTATHENSLQCSILNQPVHGQLRIMQNLSPNNDTAVAGPSSAPSVNGNGYVAPAANGSYGSTHPTVHPFAVNAGPVTLNMLLSEARTSRPIGLAPLRIPPPIMPTISNPSPQPEPLSGHPEQSATASGATQQKEAEEPIILRRLIQTKDIIDSLQQQIRNLEVQRDWCYGSLQWTNVVADKLVPQTSYPFICSSLAKLCGRYIQGSLPLGDPQSTHSFDSMERLLINLAVSVDCTPPNMQSLPSCPAMESIFYRVVRVIMRDYDPLSSIEIHANEKNRILVPSLPTQDPCEYFRPPDILWVFAHIGDPQFYNPFLSAIRTALWSCPTTRRGVALLLLLGRIQGSRMTLGINNQPWARNLGLILENNGSRLPDPLNEDSTTNMMSHLSFGRVDEGEIEGALRFIKRVRDEEIQKKDAMLKTYIVEAKGGPGAKRKSEVRSTESADGEGNEKENGDKKRRNKKRKTS</sequence>
<proteinExistence type="predicted"/>
<feature type="region of interest" description="Disordered" evidence="1">
    <location>
        <begin position="246"/>
        <end position="274"/>
    </location>
</feature>
<dbReference type="VEuPathDB" id="FungiDB:I303_04589"/>
<feature type="region of interest" description="Disordered" evidence="1">
    <location>
        <begin position="477"/>
        <end position="509"/>
    </location>
</feature>
<feature type="region of interest" description="Disordered" evidence="1">
    <location>
        <begin position="1"/>
        <end position="21"/>
    </location>
</feature>
<feature type="region of interest" description="Disordered" evidence="1">
    <location>
        <begin position="798"/>
        <end position="840"/>
    </location>
</feature>
<dbReference type="OrthoDB" id="2565364at2759"/>
<evidence type="ECO:0000313" key="2">
    <source>
        <dbReference type="EMBL" id="OBR85256.1"/>
    </source>
</evidence>
<dbReference type="GeneID" id="28968288"/>
<feature type="compositionally biased region" description="Polar residues" evidence="1">
    <location>
        <begin position="66"/>
        <end position="80"/>
    </location>
</feature>
<feature type="compositionally biased region" description="Polar residues" evidence="1">
    <location>
        <begin position="93"/>
        <end position="138"/>
    </location>
</feature>
<accession>A0A1A6A5C4</accession>
<evidence type="ECO:0000256" key="1">
    <source>
        <dbReference type="SAM" id="MobiDB-lite"/>
    </source>
</evidence>
<feature type="compositionally biased region" description="Basic residues" evidence="1">
    <location>
        <begin position="830"/>
        <end position="840"/>
    </location>
</feature>
<dbReference type="EMBL" id="KI894031">
    <property type="protein sequence ID" value="OBR85256.1"/>
    <property type="molecule type" value="Genomic_DNA"/>
</dbReference>
<evidence type="ECO:0000313" key="3">
    <source>
        <dbReference type="EMBL" id="WWC61847.1"/>
    </source>
</evidence>
<evidence type="ECO:0000313" key="4">
    <source>
        <dbReference type="Proteomes" id="UP000078595"/>
    </source>
</evidence>
<feature type="region of interest" description="Disordered" evidence="1">
    <location>
        <begin position="44"/>
        <end position="152"/>
    </location>
</feature>
<feature type="compositionally biased region" description="Basic and acidic residues" evidence="1">
    <location>
        <begin position="250"/>
        <end position="271"/>
    </location>
</feature>
<name>A0A1A6A5C4_9TREE</name>
<organism evidence="2">
    <name type="scientific">Kwoniella dejecticola CBS 10117</name>
    <dbReference type="NCBI Taxonomy" id="1296121"/>
    <lineage>
        <taxon>Eukaryota</taxon>
        <taxon>Fungi</taxon>
        <taxon>Dikarya</taxon>
        <taxon>Basidiomycota</taxon>
        <taxon>Agaricomycotina</taxon>
        <taxon>Tremellomycetes</taxon>
        <taxon>Tremellales</taxon>
        <taxon>Cryptococcaceae</taxon>
        <taxon>Kwoniella</taxon>
    </lineage>
</organism>
<protein>
    <submittedName>
        <fullName evidence="2">Uncharacterized protein</fullName>
    </submittedName>
</protein>
<gene>
    <name evidence="2" type="ORF">I303_04589</name>
    <name evidence="3" type="ORF">I303_104432</name>
</gene>
<dbReference type="Proteomes" id="UP000078595">
    <property type="component" value="Chromosome 5"/>
</dbReference>
<dbReference type="AlphaFoldDB" id="A0A1A6A5C4"/>
<reference evidence="3" key="3">
    <citation type="submission" date="2024-02" db="EMBL/GenBank/DDBJ databases">
        <title>Comparative genomics of Cryptococcus and Kwoniella reveals pathogenesis evolution and contrasting modes of karyotype evolution via chromosome fusion or intercentromeric recombination.</title>
        <authorList>
            <person name="Coelho M.A."/>
            <person name="David-Palma M."/>
            <person name="Shea T."/>
            <person name="Bowers K."/>
            <person name="McGinley-Smith S."/>
            <person name="Mohammad A.W."/>
            <person name="Gnirke A."/>
            <person name="Yurkov A.M."/>
            <person name="Nowrousian M."/>
            <person name="Sun S."/>
            <person name="Cuomo C.A."/>
            <person name="Heitman J."/>
        </authorList>
    </citation>
    <scope>NUCLEOTIDE SEQUENCE</scope>
    <source>
        <strain evidence="3">CBS 10117</strain>
    </source>
</reference>